<sequence length="103" mass="11627">MISDIVCQESNQAFMGSGTIQNSFSEVDIEAIQKLFKLAAAKHQIYLNSFDFNNTLLHLVIGKIVHHLDDFMGEKLARPVDFIIQVNTESICRTIIGLVFHSF</sequence>
<proteinExistence type="predicted"/>
<comment type="caution">
    <text evidence="1">The sequence shown here is derived from an EMBL/GenBank/DDBJ whole genome shotgun (WGS) entry which is preliminary data.</text>
</comment>
<dbReference type="EMBL" id="JABZEC010000002">
    <property type="protein sequence ID" value="NVY96153.1"/>
    <property type="molecule type" value="Genomic_DNA"/>
</dbReference>
<accession>A0A850QZN9</accession>
<evidence type="ECO:0000313" key="1">
    <source>
        <dbReference type="EMBL" id="NVY96153.1"/>
    </source>
</evidence>
<dbReference type="Proteomes" id="UP000563523">
    <property type="component" value="Unassembled WGS sequence"/>
</dbReference>
<dbReference type="RefSeq" id="WP_176942310.1">
    <property type="nucleotide sequence ID" value="NZ_JABZEC010000002.1"/>
</dbReference>
<organism evidence="1 2">
    <name type="scientific">Bombilactobacillus apium</name>
    <dbReference type="NCBI Taxonomy" id="2675299"/>
    <lineage>
        <taxon>Bacteria</taxon>
        <taxon>Bacillati</taxon>
        <taxon>Bacillota</taxon>
        <taxon>Bacilli</taxon>
        <taxon>Lactobacillales</taxon>
        <taxon>Lactobacillaceae</taxon>
        <taxon>Bombilactobacillus</taxon>
    </lineage>
</organism>
<evidence type="ECO:0000313" key="2">
    <source>
        <dbReference type="Proteomes" id="UP000563523"/>
    </source>
</evidence>
<keyword evidence="2" id="KW-1185">Reference proteome</keyword>
<dbReference type="AlphaFoldDB" id="A0A850QZN9"/>
<reference evidence="1 2" key="1">
    <citation type="submission" date="2020-06" db="EMBL/GenBank/DDBJ databases">
        <authorList>
            <person name="Kang J."/>
        </authorList>
    </citation>
    <scope>NUCLEOTIDE SEQUENCE [LARGE SCALE GENOMIC DNA]</scope>
    <source>
        <strain evidence="1 2">DCY120</strain>
    </source>
</reference>
<name>A0A850QZN9_9LACO</name>
<gene>
    <name evidence="1" type="ORF">HU830_03020</name>
</gene>
<protein>
    <submittedName>
        <fullName evidence="1">Uncharacterized protein</fullName>
    </submittedName>
</protein>